<keyword evidence="2" id="KW-1185">Reference proteome</keyword>
<proteinExistence type="predicted"/>
<gene>
    <name evidence="1" type="ORF">L1987_67695</name>
</gene>
<evidence type="ECO:0000313" key="2">
    <source>
        <dbReference type="Proteomes" id="UP001056120"/>
    </source>
</evidence>
<reference evidence="2" key="1">
    <citation type="journal article" date="2022" name="Mol. Ecol. Resour.">
        <title>The genomes of chicory, endive, great burdock and yacon provide insights into Asteraceae palaeo-polyploidization history and plant inulin production.</title>
        <authorList>
            <person name="Fan W."/>
            <person name="Wang S."/>
            <person name="Wang H."/>
            <person name="Wang A."/>
            <person name="Jiang F."/>
            <person name="Liu H."/>
            <person name="Zhao H."/>
            <person name="Xu D."/>
            <person name="Zhang Y."/>
        </authorList>
    </citation>
    <scope>NUCLEOTIDE SEQUENCE [LARGE SCALE GENOMIC DNA]</scope>
    <source>
        <strain evidence="2">cv. Yunnan</strain>
    </source>
</reference>
<organism evidence="1 2">
    <name type="scientific">Smallanthus sonchifolius</name>
    <dbReference type="NCBI Taxonomy" id="185202"/>
    <lineage>
        <taxon>Eukaryota</taxon>
        <taxon>Viridiplantae</taxon>
        <taxon>Streptophyta</taxon>
        <taxon>Embryophyta</taxon>
        <taxon>Tracheophyta</taxon>
        <taxon>Spermatophyta</taxon>
        <taxon>Magnoliopsida</taxon>
        <taxon>eudicotyledons</taxon>
        <taxon>Gunneridae</taxon>
        <taxon>Pentapetalae</taxon>
        <taxon>asterids</taxon>
        <taxon>campanulids</taxon>
        <taxon>Asterales</taxon>
        <taxon>Asteraceae</taxon>
        <taxon>Asteroideae</taxon>
        <taxon>Heliantheae alliance</taxon>
        <taxon>Millerieae</taxon>
        <taxon>Smallanthus</taxon>
    </lineage>
</organism>
<dbReference type="Proteomes" id="UP001056120">
    <property type="component" value="Linkage Group LG23"/>
</dbReference>
<protein>
    <submittedName>
        <fullName evidence="1">Uncharacterized protein</fullName>
    </submittedName>
</protein>
<comment type="caution">
    <text evidence="1">The sequence shown here is derived from an EMBL/GenBank/DDBJ whole genome shotgun (WGS) entry which is preliminary data.</text>
</comment>
<name>A0ACB9B4H2_9ASTR</name>
<evidence type="ECO:0000313" key="1">
    <source>
        <dbReference type="EMBL" id="KAI3716666.1"/>
    </source>
</evidence>
<accession>A0ACB9B4H2</accession>
<reference evidence="1 2" key="2">
    <citation type="journal article" date="2022" name="Mol. Ecol. Resour.">
        <title>The genomes of chicory, endive, great burdock and yacon provide insights into Asteraceae paleo-polyploidization history and plant inulin production.</title>
        <authorList>
            <person name="Fan W."/>
            <person name="Wang S."/>
            <person name="Wang H."/>
            <person name="Wang A."/>
            <person name="Jiang F."/>
            <person name="Liu H."/>
            <person name="Zhao H."/>
            <person name="Xu D."/>
            <person name="Zhang Y."/>
        </authorList>
    </citation>
    <scope>NUCLEOTIDE SEQUENCE [LARGE SCALE GENOMIC DNA]</scope>
    <source>
        <strain evidence="2">cv. Yunnan</strain>
        <tissue evidence="1">Leaves</tissue>
    </source>
</reference>
<dbReference type="EMBL" id="CM042040">
    <property type="protein sequence ID" value="KAI3716666.1"/>
    <property type="molecule type" value="Genomic_DNA"/>
</dbReference>
<sequence length="140" mass="15290">MVKSYLRYEPAAAFGVVASVKSNITYELRNLRVFLLKKASGHADGSVRIWDCERGTCETTLNGHKGASTVIRFNKTGSLLASGSEDNGIVLWDVIGELQLFRLRGHCDQIPLCRSVPLQTSCRVAHGATPIHIYVDSLGS</sequence>